<keyword evidence="5" id="KW-0862">Zinc</keyword>
<evidence type="ECO:0000256" key="8">
    <source>
        <dbReference type="PROSITE-ProRule" id="PRU00042"/>
    </source>
</evidence>
<dbReference type="SMART" id="SM00355">
    <property type="entry name" value="ZnF_C2H2"/>
    <property type="match status" value="2"/>
</dbReference>
<protein>
    <recommendedName>
        <fullName evidence="11">C2H2-type domain-containing protein</fullName>
    </recommendedName>
</protein>
<dbReference type="InterPro" id="IPR013087">
    <property type="entry name" value="Znf_C2H2_type"/>
</dbReference>
<dbReference type="GO" id="GO:0008270">
    <property type="term" value="F:zinc ion binding"/>
    <property type="evidence" value="ECO:0007669"/>
    <property type="project" value="UniProtKB-KW"/>
</dbReference>
<name>A0AAV2RPH5_MEGNR</name>
<evidence type="ECO:0000256" key="10">
    <source>
        <dbReference type="SAM" id="Phobius"/>
    </source>
</evidence>
<evidence type="ECO:0000313" key="13">
    <source>
        <dbReference type="Proteomes" id="UP001497623"/>
    </source>
</evidence>
<evidence type="ECO:0000256" key="3">
    <source>
        <dbReference type="ARBA" id="ARBA00022737"/>
    </source>
</evidence>
<keyword evidence="7" id="KW-0539">Nucleus</keyword>
<keyword evidence="10" id="KW-1133">Transmembrane helix</keyword>
<keyword evidence="3" id="KW-0677">Repeat</keyword>
<dbReference type="PROSITE" id="PS50157">
    <property type="entry name" value="ZINC_FINGER_C2H2_2"/>
    <property type="match status" value="2"/>
</dbReference>
<dbReference type="GO" id="GO:0005634">
    <property type="term" value="C:nucleus"/>
    <property type="evidence" value="ECO:0007669"/>
    <property type="project" value="UniProtKB-SubCell"/>
</dbReference>
<keyword evidence="10" id="KW-0472">Membrane</keyword>
<proteinExistence type="predicted"/>
<dbReference type="Gene3D" id="3.30.160.60">
    <property type="entry name" value="Classic Zinc Finger"/>
    <property type="match status" value="1"/>
</dbReference>
<evidence type="ECO:0000256" key="2">
    <source>
        <dbReference type="ARBA" id="ARBA00022723"/>
    </source>
</evidence>
<dbReference type="InterPro" id="IPR036236">
    <property type="entry name" value="Znf_C2H2_sf"/>
</dbReference>
<feature type="region of interest" description="Disordered" evidence="9">
    <location>
        <begin position="457"/>
        <end position="480"/>
    </location>
</feature>
<comment type="caution">
    <text evidence="12">The sequence shown here is derived from an EMBL/GenBank/DDBJ whole genome shotgun (WGS) entry which is preliminary data.</text>
</comment>
<evidence type="ECO:0000256" key="7">
    <source>
        <dbReference type="ARBA" id="ARBA00023242"/>
    </source>
</evidence>
<dbReference type="InterPro" id="IPR050589">
    <property type="entry name" value="Ikaros_C2H2-ZF"/>
</dbReference>
<dbReference type="PROSITE" id="PS00028">
    <property type="entry name" value="ZINC_FINGER_C2H2_1"/>
    <property type="match status" value="2"/>
</dbReference>
<evidence type="ECO:0000256" key="9">
    <source>
        <dbReference type="SAM" id="MobiDB-lite"/>
    </source>
</evidence>
<feature type="domain" description="C2H2-type" evidence="11">
    <location>
        <begin position="60"/>
        <end position="89"/>
    </location>
</feature>
<keyword evidence="6" id="KW-0238">DNA-binding</keyword>
<keyword evidence="4 8" id="KW-0863">Zinc-finger</keyword>
<accession>A0AAV2RPH5</accession>
<organism evidence="12 13">
    <name type="scientific">Meganyctiphanes norvegica</name>
    <name type="common">Northern krill</name>
    <name type="synonym">Thysanopoda norvegica</name>
    <dbReference type="NCBI Taxonomy" id="48144"/>
    <lineage>
        <taxon>Eukaryota</taxon>
        <taxon>Metazoa</taxon>
        <taxon>Ecdysozoa</taxon>
        <taxon>Arthropoda</taxon>
        <taxon>Crustacea</taxon>
        <taxon>Multicrustacea</taxon>
        <taxon>Malacostraca</taxon>
        <taxon>Eumalacostraca</taxon>
        <taxon>Eucarida</taxon>
        <taxon>Euphausiacea</taxon>
        <taxon>Euphausiidae</taxon>
        <taxon>Meganyctiphanes</taxon>
    </lineage>
</organism>
<keyword evidence="2" id="KW-0479">Metal-binding</keyword>
<keyword evidence="10" id="KW-0812">Transmembrane</keyword>
<evidence type="ECO:0000256" key="4">
    <source>
        <dbReference type="ARBA" id="ARBA00022771"/>
    </source>
</evidence>
<feature type="transmembrane region" description="Helical" evidence="10">
    <location>
        <begin position="45"/>
        <end position="66"/>
    </location>
</feature>
<feature type="transmembrane region" description="Helical" evidence="10">
    <location>
        <begin position="17"/>
        <end position="39"/>
    </location>
</feature>
<dbReference type="AlphaFoldDB" id="A0AAV2RPH5"/>
<gene>
    <name evidence="12" type="ORF">MNOR_LOCUS27804</name>
</gene>
<dbReference type="GO" id="GO:0000978">
    <property type="term" value="F:RNA polymerase II cis-regulatory region sequence-specific DNA binding"/>
    <property type="evidence" value="ECO:0007669"/>
    <property type="project" value="TreeGrafter"/>
</dbReference>
<dbReference type="Gene3D" id="3.60.10.10">
    <property type="entry name" value="Endonuclease/exonuclease/phosphatase"/>
    <property type="match status" value="1"/>
</dbReference>
<dbReference type="InterPro" id="IPR036691">
    <property type="entry name" value="Endo/exonu/phosph_ase_sf"/>
</dbReference>
<evidence type="ECO:0000256" key="1">
    <source>
        <dbReference type="ARBA" id="ARBA00004123"/>
    </source>
</evidence>
<evidence type="ECO:0000256" key="5">
    <source>
        <dbReference type="ARBA" id="ARBA00022833"/>
    </source>
</evidence>
<reference evidence="12 13" key="1">
    <citation type="submission" date="2024-05" db="EMBL/GenBank/DDBJ databases">
        <authorList>
            <person name="Wallberg A."/>
        </authorList>
    </citation>
    <scope>NUCLEOTIDE SEQUENCE [LARGE SCALE GENOMIC DNA]</scope>
</reference>
<evidence type="ECO:0000259" key="11">
    <source>
        <dbReference type="PROSITE" id="PS50157"/>
    </source>
</evidence>
<dbReference type="GO" id="GO:0006357">
    <property type="term" value="P:regulation of transcription by RNA polymerase II"/>
    <property type="evidence" value="ECO:0007669"/>
    <property type="project" value="TreeGrafter"/>
</dbReference>
<dbReference type="PANTHER" id="PTHR24404:SF114">
    <property type="entry name" value="KLUMPFUSS, ISOFORM B-RELATED"/>
    <property type="match status" value="1"/>
</dbReference>
<feature type="non-terminal residue" evidence="12">
    <location>
        <position position="1"/>
    </location>
</feature>
<dbReference type="SUPFAM" id="SSF57667">
    <property type="entry name" value="beta-beta-alpha zinc fingers"/>
    <property type="match status" value="1"/>
</dbReference>
<feature type="transmembrane region" description="Helical" evidence="10">
    <location>
        <begin position="233"/>
        <end position="254"/>
    </location>
</feature>
<dbReference type="PANTHER" id="PTHR24404">
    <property type="entry name" value="ZINC FINGER PROTEIN"/>
    <property type="match status" value="1"/>
</dbReference>
<dbReference type="GO" id="GO:0003700">
    <property type="term" value="F:DNA-binding transcription factor activity"/>
    <property type="evidence" value="ECO:0007669"/>
    <property type="project" value="TreeGrafter"/>
</dbReference>
<evidence type="ECO:0000256" key="6">
    <source>
        <dbReference type="ARBA" id="ARBA00023125"/>
    </source>
</evidence>
<dbReference type="Proteomes" id="UP001497623">
    <property type="component" value="Unassembled WGS sequence"/>
</dbReference>
<comment type="subcellular location">
    <subcellularLocation>
        <location evidence="1">Nucleus</location>
    </subcellularLocation>
</comment>
<evidence type="ECO:0000313" key="12">
    <source>
        <dbReference type="EMBL" id="CAL4136442.1"/>
    </source>
</evidence>
<dbReference type="EMBL" id="CAXKWB010029793">
    <property type="protein sequence ID" value="CAL4136442.1"/>
    <property type="molecule type" value="Genomic_DNA"/>
</dbReference>
<feature type="compositionally biased region" description="Low complexity" evidence="9">
    <location>
        <begin position="459"/>
        <end position="469"/>
    </location>
</feature>
<dbReference type="SUPFAM" id="SSF56219">
    <property type="entry name" value="DNase I-like"/>
    <property type="match status" value="1"/>
</dbReference>
<feature type="domain" description="C2H2-type" evidence="11">
    <location>
        <begin position="142"/>
        <end position="169"/>
    </location>
</feature>
<keyword evidence="13" id="KW-1185">Reference proteome</keyword>
<sequence>YASPYSKKYPRCNEYDYLYFYLGINYFYACLTSIFRATLNVLLFLPYYIGIVVIKLITKYLCFVFLHAKVFYYKMSLSLHKHLHPGEKALYCPNCGYKMLRKNWFKMHIANHTGKITNPCTECELKSDHIFGKNILTGDEALLCPKCEHKCLHRYDLNHHVIYHTSEKPNVSSECDYKCKQYSCTKRDYPTSSNPIVNKIKSHTKFHPAKRNSIWRKIQRRQRGHKEHKPKCLIGNILFIVFMIFLCYTFIVSINEELSQRILPQPNTKSFQLPHSIHFKFLFSFHRSKIQSYPNTSPKTRKTILLLLLICGDNSAAINPGPYSLPMQNSCSGCDGALVRYNTLNKTWHCTNCDTINYTPHSPISPLPLSNAFDPLSPLQSSLNFIPLTLYASTPVPIYNCPNPPFPLNEEHILSSTQSQYLNAPHVTRTSINANIPTDLSINSSYSLQTSAHLSPVYTQPTSQSTTTSHDLPSVHTSQSSSFNISERSLFTNKSHLRLLNINCRSILSKNSSIKHLLITYDPDIIVATETWLNSDISSSEFFPKEFHMTCYRNNRDSRGGGVLIATKPGLVVTPVPKLQSQCEITSVKI</sequence>